<dbReference type="EMBL" id="JAKIJS010000001">
    <property type="protein sequence ID" value="MCF6136616.1"/>
    <property type="molecule type" value="Genomic_DNA"/>
</dbReference>
<protein>
    <submittedName>
        <fullName evidence="3">Alpha/beta hydrolase</fullName>
    </submittedName>
</protein>
<dbReference type="Gene3D" id="3.40.50.1820">
    <property type="entry name" value="alpha/beta hydrolase"/>
    <property type="match status" value="1"/>
</dbReference>
<proteinExistence type="predicted"/>
<comment type="caution">
    <text evidence="3">The sequence shown here is derived from an EMBL/GenBank/DDBJ whole genome shotgun (WGS) entry which is preliminary data.</text>
</comment>
<evidence type="ECO:0000313" key="3">
    <source>
        <dbReference type="EMBL" id="MCF6136616.1"/>
    </source>
</evidence>
<dbReference type="Pfam" id="PF00561">
    <property type="entry name" value="Abhydrolase_1"/>
    <property type="match status" value="1"/>
</dbReference>
<organism evidence="3 4">
    <name type="scientific">Pseudalkalibacillus berkeleyi</name>
    <dbReference type="NCBI Taxonomy" id="1069813"/>
    <lineage>
        <taxon>Bacteria</taxon>
        <taxon>Bacillati</taxon>
        <taxon>Bacillota</taxon>
        <taxon>Bacilli</taxon>
        <taxon>Bacillales</taxon>
        <taxon>Fictibacillaceae</taxon>
        <taxon>Pseudalkalibacillus</taxon>
    </lineage>
</organism>
<dbReference type="GO" id="GO:0016787">
    <property type="term" value="F:hydrolase activity"/>
    <property type="evidence" value="ECO:0007669"/>
    <property type="project" value="UniProtKB-KW"/>
</dbReference>
<gene>
    <name evidence="3" type="ORF">L2716_02660</name>
</gene>
<evidence type="ECO:0000256" key="1">
    <source>
        <dbReference type="ARBA" id="ARBA00022801"/>
    </source>
</evidence>
<evidence type="ECO:0000313" key="4">
    <source>
        <dbReference type="Proteomes" id="UP001649381"/>
    </source>
</evidence>
<name>A0ABS9GXY8_9BACL</name>
<dbReference type="InterPro" id="IPR029058">
    <property type="entry name" value="AB_hydrolase_fold"/>
</dbReference>
<dbReference type="InterPro" id="IPR050266">
    <property type="entry name" value="AB_hydrolase_sf"/>
</dbReference>
<keyword evidence="1 3" id="KW-0378">Hydrolase</keyword>
<dbReference type="PANTHER" id="PTHR43798:SF31">
    <property type="entry name" value="AB HYDROLASE SUPERFAMILY PROTEIN YCLE"/>
    <property type="match status" value="1"/>
</dbReference>
<evidence type="ECO:0000259" key="2">
    <source>
        <dbReference type="Pfam" id="PF00561"/>
    </source>
</evidence>
<dbReference type="PANTHER" id="PTHR43798">
    <property type="entry name" value="MONOACYLGLYCEROL LIPASE"/>
    <property type="match status" value="1"/>
</dbReference>
<dbReference type="RefSeq" id="WP_236331527.1">
    <property type="nucleotide sequence ID" value="NZ_JAKIJS010000001.1"/>
</dbReference>
<dbReference type="SUPFAM" id="SSF53474">
    <property type="entry name" value="alpha/beta-Hydrolases"/>
    <property type="match status" value="1"/>
</dbReference>
<feature type="domain" description="AB hydrolase-1" evidence="2">
    <location>
        <begin position="26"/>
        <end position="126"/>
    </location>
</feature>
<keyword evidence="4" id="KW-1185">Reference proteome</keyword>
<sequence length="282" mass="32047">MAESITKNISNVNGISLIDTSEVDLPVVVFLHGLGETKESFEEMFEQFAGKYRCVALDFRGHGDTLMKGPYTIKQASNDLLTVLDELNIRYASIVAASYSCWIAQHFAVEYQERVDHLILLDGGFYEVDSVSEDLSQPTFNSEKALDHHLSEHIQELEDNGVDLTDDIIPKIKDAFKVCYMKNEEGIYEHRTPIEAFKGYLQDIASLDFNKEIASKLNVPVMLILADHSLLPQEFQATNEIDLVEFKRTVKNLYVTRIDKSDHLLMLSHPIETSLLVRSFLK</sequence>
<dbReference type="Proteomes" id="UP001649381">
    <property type="component" value="Unassembled WGS sequence"/>
</dbReference>
<accession>A0ABS9GXY8</accession>
<reference evidence="3 4" key="1">
    <citation type="submission" date="2022-01" db="EMBL/GenBank/DDBJ databases">
        <title>Alkalihalobacillus sp. EGI L200015, a novel bacterium isolated from a salt lake sediment.</title>
        <authorList>
            <person name="Gao L."/>
            <person name="Fang B.-Z."/>
            <person name="Li W.-J."/>
        </authorList>
    </citation>
    <scope>NUCLEOTIDE SEQUENCE [LARGE SCALE GENOMIC DNA]</scope>
    <source>
        <strain evidence="3 4">KCTC 12718</strain>
    </source>
</reference>
<dbReference type="InterPro" id="IPR000073">
    <property type="entry name" value="AB_hydrolase_1"/>
</dbReference>